<sequence>MFICGFYTLPFKLNFGDEFRQDPFNSKTHLTLEMKINSDSESEVPFSDEDGEIRNAIRENSNSKNDFAVQCPSENPLEMSSVKTHLTARNRTSI</sequence>
<accession>W9RBY5</accession>
<protein>
    <submittedName>
        <fullName evidence="1">Uncharacterized protein</fullName>
    </submittedName>
</protein>
<organism evidence="1 2">
    <name type="scientific">Morus notabilis</name>
    <dbReference type="NCBI Taxonomy" id="981085"/>
    <lineage>
        <taxon>Eukaryota</taxon>
        <taxon>Viridiplantae</taxon>
        <taxon>Streptophyta</taxon>
        <taxon>Embryophyta</taxon>
        <taxon>Tracheophyta</taxon>
        <taxon>Spermatophyta</taxon>
        <taxon>Magnoliopsida</taxon>
        <taxon>eudicotyledons</taxon>
        <taxon>Gunneridae</taxon>
        <taxon>Pentapetalae</taxon>
        <taxon>rosids</taxon>
        <taxon>fabids</taxon>
        <taxon>Rosales</taxon>
        <taxon>Moraceae</taxon>
        <taxon>Moreae</taxon>
        <taxon>Morus</taxon>
    </lineage>
</organism>
<dbReference type="AlphaFoldDB" id="W9RBY5"/>
<proteinExistence type="predicted"/>
<keyword evidence="2" id="KW-1185">Reference proteome</keyword>
<reference evidence="2" key="1">
    <citation type="submission" date="2013-01" db="EMBL/GenBank/DDBJ databases">
        <title>Draft Genome Sequence of a Mulberry Tree, Morus notabilis C.K. Schneid.</title>
        <authorList>
            <person name="He N."/>
            <person name="Zhao S."/>
        </authorList>
    </citation>
    <scope>NUCLEOTIDE SEQUENCE</scope>
</reference>
<evidence type="ECO:0000313" key="2">
    <source>
        <dbReference type="Proteomes" id="UP000030645"/>
    </source>
</evidence>
<evidence type="ECO:0000313" key="1">
    <source>
        <dbReference type="EMBL" id="EXB81309.1"/>
    </source>
</evidence>
<name>W9RBY5_9ROSA</name>
<dbReference type="Proteomes" id="UP000030645">
    <property type="component" value="Unassembled WGS sequence"/>
</dbReference>
<gene>
    <name evidence="1" type="ORF">L484_005747</name>
</gene>
<dbReference type="EMBL" id="KE344838">
    <property type="protein sequence ID" value="EXB81309.1"/>
    <property type="molecule type" value="Genomic_DNA"/>
</dbReference>